<dbReference type="InterPro" id="IPR037185">
    <property type="entry name" value="EmrE-like"/>
</dbReference>
<feature type="transmembrane region" description="Helical" evidence="6">
    <location>
        <begin position="265"/>
        <end position="283"/>
    </location>
</feature>
<dbReference type="PANTHER" id="PTHR32322:SF2">
    <property type="entry name" value="EAMA DOMAIN-CONTAINING PROTEIN"/>
    <property type="match status" value="1"/>
</dbReference>
<dbReference type="InterPro" id="IPR050638">
    <property type="entry name" value="AA-Vitamin_Transporters"/>
</dbReference>
<accession>A0A1Q9HRF2</accession>
<evidence type="ECO:0000256" key="6">
    <source>
        <dbReference type="SAM" id="Phobius"/>
    </source>
</evidence>
<reference evidence="8 9" key="1">
    <citation type="submission" date="2016-09" db="EMBL/GenBank/DDBJ databases">
        <title>Genomic Taxonomy of the Vibrionaceae.</title>
        <authorList>
            <person name="Gonzalez-Castillo A."/>
            <person name="Gomez-Gil B."/>
            <person name="Enciso-Ibarra K."/>
        </authorList>
    </citation>
    <scope>NUCLEOTIDE SEQUENCE [LARGE SCALE GENOMIC DNA]</scope>
    <source>
        <strain evidence="8 9">CAIM 703</strain>
    </source>
</reference>
<dbReference type="GO" id="GO:0016020">
    <property type="term" value="C:membrane"/>
    <property type="evidence" value="ECO:0007669"/>
    <property type="project" value="UniProtKB-SubCell"/>
</dbReference>
<dbReference type="PANTHER" id="PTHR32322">
    <property type="entry name" value="INNER MEMBRANE TRANSPORTER"/>
    <property type="match status" value="1"/>
</dbReference>
<dbReference type="EMBL" id="MJMJ01000001">
    <property type="protein sequence ID" value="OLQ93449.1"/>
    <property type="molecule type" value="Genomic_DNA"/>
</dbReference>
<comment type="caution">
    <text evidence="8">The sequence shown here is derived from an EMBL/GenBank/DDBJ whole genome shotgun (WGS) entry which is preliminary data.</text>
</comment>
<keyword evidence="3 6" id="KW-0812">Transmembrane</keyword>
<evidence type="ECO:0000313" key="8">
    <source>
        <dbReference type="EMBL" id="OLQ93449.1"/>
    </source>
</evidence>
<dbReference type="Proteomes" id="UP000186313">
    <property type="component" value="Unassembled WGS sequence"/>
</dbReference>
<dbReference type="RefSeq" id="WP_075706086.1">
    <property type="nucleotide sequence ID" value="NZ_MJMJ01000001.1"/>
</dbReference>
<feature type="transmembrane region" description="Helical" evidence="6">
    <location>
        <begin position="170"/>
        <end position="190"/>
    </location>
</feature>
<protein>
    <recommendedName>
        <fullName evidence="7">EamA domain-containing protein</fullName>
    </recommendedName>
</protein>
<keyword evidence="4 6" id="KW-1133">Transmembrane helix</keyword>
<dbReference type="Pfam" id="PF00892">
    <property type="entry name" value="EamA"/>
    <property type="match status" value="2"/>
</dbReference>
<feature type="domain" description="EamA" evidence="7">
    <location>
        <begin position="141"/>
        <end position="276"/>
    </location>
</feature>
<evidence type="ECO:0000256" key="4">
    <source>
        <dbReference type="ARBA" id="ARBA00022989"/>
    </source>
</evidence>
<feature type="transmembrane region" description="Helical" evidence="6">
    <location>
        <begin position="113"/>
        <end position="129"/>
    </location>
</feature>
<comment type="similarity">
    <text evidence="2">Belongs to the EamA transporter family.</text>
</comment>
<dbReference type="InterPro" id="IPR000620">
    <property type="entry name" value="EamA_dom"/>
</dbReference>
<evidence type="ECO:0000259" key="7">
    <source>
        <dbReference type="Pfam" id="PF00892"/>
    </source>
</evidence>
<evidence type="ECO:0000256" key="1">
    <source>
        <dbReference type="ARBA" id="ARBA00004141"/>
    </source>
</evidence>
<keyword evidence="5 6" id="KW-0472">Membrane</keyword>
<evidence type="ECO:0000313" key="9">
    <source>
        <dbReference type="Proteomes" id="UP000186313"/>
    </source>
</evidence>
<feature type="transmembrane region" description="Helical" evidence="6">
    <location>
        <begin position="210"/>
        <end position="229"/>
    </location>
</feature>
<comment type="subcellular location">
    <subcellularLocation>
        <location evidence="1">Membrane</location>
        <topology evidence="1">Multi-pass membrane protein</topology>
    </subcellularLocation>
</comment>
<sequence>MRLFYAMLAPLLWGTCYATISAYFRDWSPFVLATWRALPAGILLLLVKPTLPKIHELPAIALVAFINITLFFTLLFKSALKLPSSLVGVAMLALPVIGLFFMLKVYKVKPSRVQLGSSAILITSCAYLFQSSASPISVDSVVYLISAMVVLIFGSIISNRVMKKINWWKLVTWQLILGGLFLLPLAYFHFQLSGKGYANPFIFDSIGQMLALGWLIIGVTSISYAVYFYSIPLVTTSELSFCGTLNPMLAMFLGVTLMGDNLNSLQLLIMLIMVISNISTQYYQYRKAKRNQATPLVTAGSTSTFS</sequence>
<feature type="domain" description="EamA" evidence="7">
    <location>
        <begin position="3"/>
        <end position="128"/>
    </location>
</feature>
<dbReference type="SUPFAM" id="SSF103481">
    <property type="entry name" value="Multidrug resistance efflux transporter EmrE"/>
    <property type="match status" value="1"/>
</dbReference>
<feature type="transmembrane region" description="Helical" evidence="6">
    <location>
        <begin position="28"/>
        <end position="47"/>
    </location>
</feature>
<evidence type="ECO:0000256" key="3">
    <source>
        <dbReference type="ARBA" id="ARBA00022692"/>
    </source>
</evidence>
<feature type="transmembrane region" description="Helical" evidence="6">
    <location>
        <begin position="59"/>
        <end position="80"/>
    </location>
</feature>
<proteinExistence type="inferred from homology"/>
<name>A0A1Q9HRF2_9VIBR</name>
<gene>
    <name evidence="8" type="ORF">BIY22_02870</name>
</gene>
<dbReference type="STRING" id="1381081.BIY22_02870"/>
<dbReference type="OrthoDB" id="5430053at2"/>
<evidence type="ECO:0000256" key="2">
    <source>
        <dbReference type="ARBA" id="ARBA00007362"/>
    </source>
</evidence>
<feature type="transmembrane region" description="Helical" evidence="6">
    <location>
        <begin position="86"/>
        <end position="106"/>
    </location>
</feature>
<dbReference type="AlphaFoldDB" id="A0A1Q9HRF2"/>
<feature type="transmembrane region" description="Helical" evidence="6">
    <location>
        <begin position="141"/>
        <end position="158"/>
    </location>
</feature>
<feature type="transmembrane region" description="Helical" evidence="6">
    <location>
        <begin position="241"/>
        <end position="259"/>
    </location>
</feature>
<organism evidence="8 9">
    <name type="scientific">Vibrio panuliri</name>
    <dbReference type="NCBI Taxonomy" id="1381081"/>
    <lineage>
        <taxon>Bacteria</taxon>
        <taxon>Pseudomonadati</taxon>
        <taxon>Pseudomonadota</taxon>
        <taxon>Gammaproteobacteria</taxon>
        <taxon>Vibrionales</taxon>
        <taxon>Vibrionaceae</taxon>
        <taxon>Vibrio</taxon>
    </lineage>
</organism>
<evidence type="ECO:0000256" key="5">
    <source>
        <dbReference type="ARBA" id="ARBA00023136"/>
    </source>
</evidence>